<feature type="non-terminal residue" evidence="1">
    <location>
        <position position="462"/>
    </location>
</feature>
<accession>X0T718</accession>
<comment type="caution">
    <text evidence="1">The sequence shown here is derived from an EMBL/GenBank/DDBJ whole genome shotgun (WGS) entry which is preliminary data.</text>
</comment>
<protein>
    <submittedName>
        <fullName evidence="1">Uncharacterized protein</fullName>
    </submittedName>
</protein>
<dbReference type="EMBL" id="BARS01003533">
    <property type="protein sequence ID" value="GAF83952.1"/>
    <property type="molecule type" value="Genomic_DNA"/>
</dbReference>
<sequence>MTENPGQQFTGSFHPITEGDWVKPEYENRDHLGRNNVLLMVKSGECCNMSNEQFQNFLVNEVYDKKNWDSSLFTFVEYYLMYGYNHEHLLQVWNDRDRIPKAKINLYWFQDPLVLAILCNRSQLINYVYQKPSYDYKNKNLLQESLIPAAIYCDNVDICKILVTRGIGCEDPAEIEQYIYKYRQLINHCRANRIAKLYGINMKVKKKSSFSYAYHCKEEKIENEHELIASLMTNNNCIILINNLLKDPTFFESVSENTLSIIFKIWTEKKGDTIHVEDFIGAVVDQLVRKFECANANIIGTLTFNDWWYIIITRRIEENYKNNSTKASFVCLEFLAKVIRNIQNNKKMSVDNLGIPKDLYASLKELSEQSDFGVKEDLMSANGTITSAIDPSEKITAHELFILKLFFDGYDRNDKFTTLQKMLKTKKVKINIWVDGSDLFRRALFDIDSPVLLNLLVKKESC</sequence>
<gene>
    <name evidence="1" type="ORF">S01H1_06851</name>
</gene>
<name>X0T718_9ZZZZ</name>
<dbReference type="SUPFAM" id="SSF140860">
    <property type="entry name" value="Pseudo ankyrin repeat-like"/>
    <property type="match status" value="1"/>
</dbReference>
<organism evidence="1">
    <name type="scientific">marine sediment metagenome</name>
    <dbReference type="NCBI Taxonomy" id="412755"/>
    <lineage>
        <taxon>unclassified sequences</taxon>
        <taxon>metagenomes</taxon>
        <taxon>ecological metagenomes</taxon>
    </lineage>
</organism>
<reference evidence="1" key="1">
    <citation type="journal article" date="2014" name="Front. Microbiol.">
        <title>High frequency of phylogenetically diverse reductive dehalogenase-homologous genes in deep subseafloor sedimentary metagenomes.</title>
        <authorList>
            <person name="Kawai M."/>
            <person name="Futagami T."/>
            <person name="Toyoda A."/>
            <person name="Takaki Y."/>
            <person name="Nishi S."/>
            <person name="Hori S."/>
            <person name="Arai W."/>
            <person name="Tsubouchi T."/>
            <person name="Morono Y."/>
            <person name="Uchiyama I."/>
            <person name="Ito T."/>
            <person name="Fujiyama A."/>
            <person name="Inagaki F."/>
            <person name="Takami H."/>
        </authorList>
    </citation>
    <scope>NUCLEOTIDE SEQUENCE</scope>
    <source>
        <strain evidence="1">Expedition CK06-06</strain>
    </source>
</reference>
<evidence type="ECO:0000313" key="1">
    <source>
        <dbReference type="EMBL" id="GAF83952.1"/>
    </source>
</evidence>
<dbReference type="AlphaFoldDB" id="X0T718"/>
<proteinExistence type="predicted"/>